<name>A0A1M5Y7X1_9FIRM</name>
<protein>
    <recommendedName>
        <fullName evidence="3">nitrite reductase (cytochrome; ammonia-forming)</fullName>
        <ecNumber evidence="3">1.7.2.2</ecNumber>
    </recommendedName>
</protein>
<comment type="similarity">
    <text evidence="2">Belongs to the cytochrome c-552 family.</text>
</comment>
<evidence type="ECO:0000256" key="3">
    <source>
        <dbReference type="ARBA" id="ARBA00011887"/>
    </source>
</evidence>
<dbReference type="GO" id="GO:0020037">
    <property type="term" value="F:heme binding"/>
    <property type="evidence" value="ECO:0007669"/>
    <property type="project" value="TreeGrafter"/>
</dbReference>
<keyword evidence="4" id="KW-0349">Heme</keyword>
<dbReference type="PROSITE" id="PS51257">
    <property type="entry name" value="PROKAR_LIPOPROTEIN"/>
    <property type="match status" value="1"/>
</dbReference>
<evidence type="ECO:0000256" key="11">
    <source>
        <dbReference type="SAM" id="MobiDB-lite"/>
    </source>
</evidence>
<dbReference type="RefSeq" id="WP_073029900.1">
    <property type="nucleotide sequence ID" value="NZ_FQXJ01000007.1"/>
</dbReference>
<evidence type="ECO:0000256" key="6">
    <source>
        <dbReference type="ARBA" id="ARBA00022729"/>
    </source>
</evidence>
<dbReference type="SUPFAM" id="SSF48695">
    <property type="entry name" value="Multiheme cytochromes"/>
    <property type="match status" value="1"/>
</dbReference>
<dbReference type="EC" id="1.7.2.2" evidence="3"/>
<evidence type="ECO:0000256" key="8">
    <source>
        <dbReference type="ARBA" id="ARBA00023002"/>
    </source>
</evidence>
<evidence type="ECO:0000256" key="5">
    <source>
        <dbReference type="ARBA" id="ARBA00022723"/>
    </source>
</evidence>
<comment type="subcellular location">
    <subcellularLocation>
        <location evidence="1">Cell envelope</location>
    </subcellularLocation>
</comment>
<keyword evidence="7" id="KW-0106">Calcium</keyword>
<dbReference type="PANTHER" id="PTHR30633">
    <property type="entry name" value="CYTOCHROME C-552 RESPIRATORY NITRITE REDUCTASE"/>
    <property type="match status" value="1"/>
</dbReference>
<evidence type="ECO:0000256" key="9">
    <source>
        <dbReference type="ARBA" id="ARBA00023004"/>
    </source>
</evidence>
<comment type="catalytic activity">
    <reaction evidence="10">
        <text>6 Fe(III)-[cytochrome c] + NH4(+) + 2 H2O = 6 Fe(II)-[cytochrome c] + nitrite + 8 H(+)</text>
        <dbReference type="Rhea" id="RHEA:13089"/>
        <dbReference type="Rhea" id="RHEA-COMP:10350"/>
        <dbReference type="Rhea" id="RHEA-COMP:14399"/>
        <dbReference type="ChEBI" id="CHEBI:15377"/>
        <dbReference type="ChEBI" id="CHEBI:15378"/>
        <dbReference type="ChEBI" id="CHEBI:16301"/>
        <dbReference type="ChEBI" id="CHEBI:28938"/>
        <dbReference type="ChEBI" id="CHEBI:29033"/>
        <dbReference type="ChEBI" id="CHEBI:29034"/>
        <dbReference type="EC" id="1.7.2.2"/>
    </reaction>
</comment>
<sequence length="451" mass="49750">MQKFWRSSLLISLMLILTGFLILGCNQDSSPTPPTTATIPEGELDPAVWGKAYPDQYASYQKQKEETKGNSKYGGSLPESHLKESPAQVKLFAGYPFSEDYNEERGHVWALEDVTGTLRVGPKTISSCWNCKSPNVKPLVDKMGDSFWSTPFNDLKDQIKHPISCANCHDQKTMALTITSVPLLDALKTRGIDPANFSRQEMRTMVCAQCHVEYYFKPDNKKVTFPWNYGLKMDDAEKLYTEISFKDWDHKESQAPMLKAQHPDYELFSTGVHAANGVACADCHMPYVKQGQSKISSHHLQSPLNSVSQSCQTCHKQSEEYLRNQVIGTQDTVFKAKVALETALTDAINAITTASKNPAAKADMMNESRTLHRQAQWRWDYVSAENSMGWHSPKEALRILGEGLDLARQAQLKANLGVGAAVEGSSDPNAGKTPGSGTAVDAAGPGTAPKQ</sequence>
<dbReference type="Gene3D" id="1.20.140.10">
    <property type="entry name" value="Butyryl-CoA Dehydrogenase, subunit A, domain 3"/>
    <property type="match status" value="1"/>
</dbReference>
<dbReference type="Gene3D" id="1.10.1130.10">
    <property type="entry name" value="Flavocytochrome C3, Chain A"/>
    <property type="match status" value="1"/>
</dbReference>
<dbReference type="PANTHER" id="PTHR30633:SF0">
    <property type="entry name" value="CYTOCHROME C-552"/>
    <property type="match status" value="1"/>
</dbReference>
<dbReference type="GO" id="GO:0042279">
    <property type="term" value="F:nitrite reductase (cytochrome, ammonia-forming) activity"/>
    <property type="evidence" value="ECO:0007669"/>
    <property type="project" value="UniProtKB-EC"/>
</dbReference>
<keyword evidence="6" id="KW-0732">Signal</keyword>
<feature type="region of interest" description="Disordered" evidence="11">
    <location>
        <begin position="421"/>
        <end position="451"/>
    </location>
</feature>
<dbReference type="CDD" id="cd00548">
    <property type="entry name" value="NrfA-like"/>
    <property type="match status" value="1"/>
</dbReference>
<accession>A0A1M5Y7X1</accession>
<keyword evidence="5" id="KW-0479">Metal-binding</keyword>
<evidence type="ECO:0000313" key="12">
    <source>
        <dbReference type="EMBL" id="SHI08181.1"/>
    </source>
</evidence>
<proteinExistence type="inferred from homology"/>
<dbReference type="STRING" id="1121420.SAMN02746098_02339"/>
<dbReference type="InterPro" id="IPR036280">
    <property type="entry name" value="Multihaem_cyt_sf"/>
</dbReference>
<evidence type="ECO:0000256" key="1">
    <source>
        <dbReference type="ARBA" id="ARBA00004196"/>
    </source>
</evidence>
<reference evidence="13" key="1">
    <citation type="submission" date="2016-11" db="EMBL/GenBank/DDBJ databases">
        <authorList>
            <person name="Varghese N."/>
            <person name="Submissions S."/>
        </authorList>
    </citation>
    <scope>NUCLEOTIDE SEQUENCE [LARGE SCALE GENOMIC DNA]</scope>
    <source>
        <strain evidence="13">DSM 15449</strain>
    </source>
</reference>
<keyword evidence="13" id="KW-1185">Reference proteome</keyword>
<dbReference type="GO" id="GO:0046872">
    <property type="term" value="F:metal ion binding"/>
    <property type="evidence" value="ECO:0007669"/>
    <property type="project" value="UniProtKB-KW"/>
</dbReference>
<dbReference type="InterPro" id="IPR003321">
    <property type="entry name" value="Cyt_c552"/>
</dbReference>
<evidence type="ECO:0000256" key="4">
    <source>
        <dbReference type="ARBA" id="ARBA00022617"/>
    </source>
</evidence>
<dbReference type="EMBL" id="FQXJ01000007">
    <property type="protein sequence ID" value="SHI08181.1"/>
    <property type="molecule type" value="Genomic_DNA"/>
</dbReference>
<dbReference type="Pfam" id="PF02335">
    <property type="entry name" value="Cytochrom_C552"/>
    <property type="match status" value="1"/>
</dbReference>
<gene>
    <name evidence="12" type="ORF">SAMN02746098_02339</name>
</gene>
<dbReference type="OrthoDB" id="9780421at2"/>
<evidence type="ECO:0000313" key="13">
    <source>
        <dbReference type="Proteomes" id="UP000183954"/>
    </source>
</evidence>
<organism evidence="12 13">
    <name type="scientific">Desulfosporosinus lacus DSM 15449</name>
    <dbReference type="NCBI Taxonomy" id="1121420"/>
    <lineage>
        <taxon>Bacteria</taxon>
        <taxon>Bacillati</taxon>
        <taxon>Bacillota</taxon>
        <taxon>Clostridia</taxon>
        <taxon>Eubacteriales</taxon>
        <taxon>Desulfitobacteriaceae</taxon>
        <taxon>Desulfosporosinus</taxon>
    </lineage>
</organism>
<keyword evidence="8" id="KW-0560">Oxidoreductase</keyword>
<dbReference type="Proteomes" id="UP000183954">
    <property type="component" value="Unassembled WGS sequence"/>
</dbReference>
<evidence type="ECO:0000256" key="2">
    <source>
        <dbReference type="ARBA" id="ARBA00009288"/>
    </source>
</evidence>
<evidence type="ECO:0000256" key="7">
    <source>
        <dbReference type="ARBA" id="ARBA00022837"/>
    </source>
</evidence>
<keyword evidence="9" id="KW-0408">Iron</keyword>
<dbReference type="PIRSF" id="PIRSF000243">
    <property type="entry name" value="Cyt_c552"/>
    <property type="match status" value="1"/>
</dbReference>
<evidence type="ECO:0000256" key="10">
    <source>
        <dbReference type="ARBA" id="ARBA00049131"/>
    </source>
</evidence>
<dbReference type="AlphaFoldDB" id="A0A1M5Y7X1"/>
<dbReference type="GO" id="GO:0019645">
    <property type="term" value="P:anaerobic electron transport chain"/>
    <property type="evidence" value="ECO:0007669"/>
    <property type="project" value="TreeGrafter"/>
</dbReference>
<dbReference type="GO" id="GO:0030288">
    <property type="term" value="C:outer membrane-bounded periplasmic space"/>
    <property type="evidence" value="ECO:0007669"/>
    <property type="project" value="TreeGrafter"/>
</dbReference>